<dbReference type="SUPFAM" id="SSF52200">
    <property type="entry name" value="Toll/Interleukin receptor TIR domain"/>
    <property type="match status" value="1"/>
</dbReference>
<dbReference type="Gene3D" id="3.40.50.10140">
    <property type="entry name" value="Toll/interleukin-1 receptor homology (TIR) domain"/>
    <property type="match status" value="1"/>
</dbReference>
<reference evidence="3 4" key="1">
    <citation type="submission" date="2024-01" db="EMBL/GenBank/DDBJ databases">
        <authorList>
            <person name="Waweru B."/>
        </authorList>
    </citation>
    <scope>NUCLEOTIDE SEQUENCE [LARGE SCALE GENOMIC DNA]</scope>
</reference>
<dbReference type="SMART" id="SM00255">
    <property type="entry name" value="TIR"/>
    <property type="match status" value="1"/>
</dbReference>
<organism evidence="3 4">
    <name type="scientific">Dovyalis caffra</name>
    <dbReference type="NCBI Taxonomy" id="77055"/>
    <lineage>
        <taxon>Eukaryota</taxon>
        <taxon>Viridiplantae</taxon>
        <taxon>Streptophyta</taxon>
        <taxon>Embryophyta</taxon>
        <taxon>Tracheophyta</taxon>
        <taxon>Spermatophyta</taxon>
        <taxon>Magnoliopsida</taxon>
        <taxon>eudicotyledons</taxon>
        <taxon>Gunneridae</taxon>
        <taxon>Pentapetalae</taxon>
        <taxon>rosids</taxon>
        <taxon>fabids</taxon>
        <taxon>Malpighiales</taxon>
        <taxon>Salicaceae</taxon>
        <taxon>Flacourtieae</taxon>
        <taxon>Dovyalis</taxon>
    </lineage>
</organism>
<dbReference type="PANTHER" id="PTHR32009">
    <property type="entry name" value="TMV RESISTANCE PROTEIN N-LIKE"/>
    <property type="match status" value="1"/>
</dbReference>
<dbReference type="GO" id="GO:0007165">
    <property type="term" value="P:signal transduction"/>
    <property type="evidence" value="ECO:0007669"/>
    <property type="project" value="InterPro"/>
</dbReference>
<keyword evidence="4" id="KW-1185">Reference proteome</keyword>
<dbReference type="InterPro" id="IPR000157">
    <property type="entry name" value="TIR_dom"/>
</dbReference>
<accession>A0AAV1RRU7</accession>
<dbReference type="Proteomes" id="UP001314170">
    <property type="component" value="Unassembled WGS sequence"/>
</dbReference>
<dbReference type="Pfam" id="PF01582">
    <property type="entry name" value="TIR"/>
    <property type="match status" value="1"/>
</dbReference>
<dbReference type="InterPro" id="IPR035897">
    <property type="entry name" value="Toll_tir_struct_dom_sf"/>
</dbReference>
<dbReference type="AlphaFoldDB" id="A0AAV1RRU7"/>
<keyword evidence="1" id="KW-0520">NAD</keyword>
<sequence length="211" mass="24291">MVPSIAAMFFEFETSSFSSRLVYAYDVFLRIGIHTFRDDTSTMTELGSSRSRTKGAYDVFLSFRGKDTRKNFTDHLYTALDKAGIHTFRDENELLRGEEISKHLLKAINESKISIVVFSKGYASSRWCLNELVEILECKNKNTDHIVLPIFYDIDPSDVRNQMGSFAKAFDKHGEQFKEKAKEWRKALEEVGNLSGWNLNDMANGYAFFFL</sequence>
<evidence type="ECO:0000256" key="1">
    <source>
        <dbReference type="ARBA" id="ARBA00023027"/>
    </source>
</evidence>
<evidence type="ECO:0000259" key="2">
    <source>
        <dbReference type="PROSITE" id="PS50104"/>
    </source>
</evidence>
<comment type="caution">
    <text evidence="3">The sequence shown here is derived from an EMBL/GenBank/DDBJ whole genome shotgun (WGS) entry which is preliminary data.</text>
</comment>
<dbReference type="PANTHER" id="PTHR32009:SF152">
    <property type="entry name" value="NEUTRAL_ALKALINE INVERTASE"/>
    <property type="match status" value="1"/>
</dbReference>
<evidence type="ECO:0000313" key="4">
    <source>
        <dbReference type="Proteomes" id="UP001314170"/>
    </source>
</evidence>
<evidence type="ECO:0000313" key="3">
    <source>
        <dbReference type="EMBL" id="CAK7338778.1"/>
    </source>
</evidence>
<feature type="domain" description="TIR" evidence="2">
    <location>
        <begin position="55"/>
        <end position="211"/>
    </location>
</feature>
<name>A0AAV1RRU7_9ROSI</name>
<gene>
    <name evidence="3" type="ORF">DCAF_LOCUS13826</name>
</gene>
<protein>
    <recommendedName>
        <fullName evidence="2">TIR domain-containing protein</fullName>
    </recommendedName>
</protein>
<dbReference type="EMBL" id="CAWUPB010001156">
    <property type="protein sequence ID" value="CAK7338778.1"/>
    <property type="molecule type" value="Genomic_DNA"/>
</dbReference>
<dbReference type="PROSITE" id="PS50104">
    <property type="entry name" value="TIR"/>
    <property type="match status" value="1"/>
</dbReference>
<dbReference type="FunFam" id="3.40.50.10140:FF:000007">
    <property type="entry name" value="Disease resistance protein (TIR-NBS-LRR class)"/>
    <property type="match status" value="1"/>
</dbReference>
<proteinExistence type="predicted"/>